<dbReference type="PANTHER" id="PTHR43033:SF1">
    <property type="entry name" value="TRNA(ILE)-LYSIDINE SYNTHASE-RELATED"/>
    <property type="match status" value="1"/>
</dbReference>
<protein>
    <recommendedName>
        <fullName evidence="1">tRNA(Ile)-lysidine synthetase</fullName>
        <ecNumber evidence="1">6.3.4.19</ecNumber>
    </recommendedName>
</protein>
<sequence>MIDAIVSIRNAVRPHLEKLEPGEPFLVAVSGGADSLALAYALMLEAKPLALRPLAITIDHQLQKDSHLQAEKVKKQLEEMGYVHIFIEKVLVVPQSGLEADARDVRYKALNKKSQEEKASKVFLGHTSNDQAETVLLGLARGSGTRSLSAMAEENGIYIRPLLSLSREITERACKESNLDYWSDPHNEDSKYSRVKIRREVIPYLEQNLDPGISGALIRSASLLRDDGEALDHWADNEAQSLDLADIDCLYLAGLPRAIRTRILRLAALAAGVTPGTLSFEQIGALDALVSRWNGQGEVSLAGGVKVARISGRLSLSVRRE</sequence>
<dbReference type="InterPro" id="IPR012094">
    <property type="entry name" value="tRNA_Ile_lys_synt"/>
</dbReference>
<evidence type="ECO:0000256" key="4">
    <source>
        <dbReference type="ARBA" id="ARBA00022694"/>
    </source>
</evidence>
<evidence type="ECO:0000256" key="7">
    <source>
        <dbReference type="ARBA" id="ARBA00048539"/>
    </source>
</evidence>
<dbReference type="InterPro" id="IPR011063">
    <property type="entry name" value="TilS/TtcA_N"/>
</dbReference>
<keyword evidence="4" id="KW-0819">tRNA processing</keyword>
<evidence type="ECO:0000259" key="8">
    <source>
        <dbReference type="Pfam" id="PF01171"/>
    </source>
</evidence>
<evidence type="ECO:0000313" key="11">
    <source>
        <dbReference type="EMBL" id="CAB4630383.1"/>
    </source>
</evidence>
<dbReference type="PANTHER" id="PTHR43033">
    <property type="entry name" value="TRNA(ILE)-LYSIDINE SYNTHASE-RELATED"/>
    <property type="match status" value="1"/>
</dbReference>
<dbReference type="GO" id="GO:0032267">
    <property type="term" value="F:tRNA(Ile)-lysidine synthase activity"/>
    <property type="evidence" value="ECO:0007669"/>
    <property type="project" value="UniProtKB-EC"/>
</dbReference>
<dbReference type="NCBIfam" id="TIGR02432">
    <property type="entry name" value="lysidine_TilS_N"/>
    <property type="match status" value="1"/>
</dbReference>
<dbReference type="Pfam" id="PF01171">
    <property type="entry name" value="ATP_bind_3"/>
    <property type="match status" value="1"/>
</dbReference>
<accession>A0A6J6J1J6</accession>
<feature type="domain" description="tRNA(Ile)-lysidine/2-thiocytidine synthase N-terminal" evidence="8">
    <location>
        <begin position="25"/>
        <end position="200"/>
    </location>
</feature>
<dbReference type="AlphaFoldDB" id="A0A6J6J1J6"/>
<keyword evidence="2" id="KW-0963">Cytoplasm</keyword>
<dbReference type="EMBL" id="CAEZSP010000018">
    <property type="protein sequence ID" value="CAB4541702.1"/>
    <property type="molecule type" value="Genomic_DNA"/>
</dbReference>
<feature type="domain" description="tRNA(Ile)-lysidine synthase substrate-binding" evidence="9">
    <location>
        <begin position="252"/>
        <end position="314"/>
    </location>
</feature>
<evidence type="ECO:0000256" key="6">
    <source>
        <dbReference type="ARBA" id="ARBA00022840"/>
    </source>
</evidence>
<keyword evidence="5" id="KW-0547">Nucleotide-binding</keyword>
<dbReference type="HAMAP" id="MF_01161">
    <property type="entry name" value="tRNA_Ile_lys_synt"/>
    <property type="match status" value="1"/>
</dbReference>
<dbReference type="InterPro" id="IPR014729">
    <property type="entry name" value="Rossmann-like_a/b/a_fold"/>
</dbReference>
<name>A0A6J6J1J6_9ZZZZ</name>
<organism evidence="11">
    <name type="scientific">freshwater metagenome</name>
    <dbReference type="NCBI Taxonomy" id="449393"/>
    <lineage>
        <taxon>unclassified sequences</taxon>
        <taxon>metagenomes</taxon>
        <taxon>ecological metagenomes</taxon>
    </lineage>
</organism>
<dbReference type="GO" id="GO:0005737">
    <property type="term" value="C:cytoplasm"/>
    <property type="evidence" value="ECO:0007669"/>
    <property type="project" value="InterPro"/>
</dbReference>
<evidence type="ECO:0000256" key="3">
    <source>
        <dbReference type="ARBA" id="ARBA00022598"/>
    </source>
</evidence>
<dbReference type="InterPro" id="IPR012795">
    <property type="entry name" value="tRNA_Ile_lys_synt_N"/>
</dbReference>
<reference evidence="11" key="1">
    <citation type="submission" date="2020-05" db="EMBL/GenBank/DDBJ databases">
        <authorList>
            <person name="Chiriac C."/>
            <person name="Salcher M."/>
            <person name="Ghai R."/>
            <person name="Kavagutti S V."/>
        </authorList>
    </citation>
    <scope>NUCLEOTIDE SEQUENCE</scope>
</reference>
<comment type="catalytic activity">
    <reaction evidence="7">
        <text>cytidine(34) in tRNA(Ile2) + L-lysine + ATP = lysidine(34) in tRNA(Ile2) + AMP + diphosphate + H(+)</text>
        <dbReference type="Rhea" id="RHEA:43744"/>
        <dbReference type="Rhea" id="RHEA-COMP:10625"/>
        <dbReference type="Rhea" id="RHEA-COMP:10670"/>
        <dbReference type="ChEBI" id="CHEBI:15378"/>
        <dbReference type="ChEBI" id="CHEBI:30616"/>
        <dbReference type="ChEBI" id="CHEBI:32551"/>
        <dbReference type="ChEBI" id="CHEBI:33019"/>
        <dbReference type="ChEBI" id="CHEBI:82748"/>
        <dbReference type="ChEBI" id="CHEBI:83665"/>
        <dbReference type="ChEBI" id="CHEBI:456215"/>
        <dbReference type="EC" id="6.3.4.19"/>
    </reaction>
</comment>
<evidence type="ECO:0000313" key="10">
    <source>
        <dbReference type="EMBL" id="CAB4541702.1"/>
    </source>
</evidence>
<dbReference type="InterPro" id="IPR015262">
    <property type="entry name" value="tRNA_Ile_lys_synt_subst-bd"/>
</dbReference>
<proteinExistence type="inferred from homology"/>
<keyword evidence="6" id="KW-0067">ATP-binding</keyword>
<dbReference type="SUPFAM" id="SSF52402">
    <property type="entry name" value="Adenine nucleotide alpha hydrolases-like"/>
    <property type="match status" value="1"/>
</dbReference>
<dbReference type="SUPFAM" id="SSF82829">
    <property type="entry name" value="MesJ substrate recognition domain-like"/>
    <property type="match status" value="1"/>
</dbReference>
<dbReference type="EMBL" id="CAEZVG010000085">
    <property type="protein sequence ID" value="CAB4630383.1"/>
    <property type="molecule type" value="Genomic_DNA"/>
</dbReference>
<dbReference type="Pfam" id="PF09179">
    <property type="entry name" value="TilS"/>
    <property type="match status" value="1"/>
</dbReference>
<dbReference type="EC" id="6.3.4.19" evidence="1"/>
<evidence type="ECO:0000256" key="1">
    <source>
        <dbReference type="ARBA" id="ARBA00013267"/>
    </source>
</evidence>
<evidence type="ECO:0000256" key="2">
    <source>
        <dbReference type="ARBA" id="ARBA00022490"/>
    </source>
</evidence>
<evidence type="ECO:0000259" key="9">
    <source>
        <dbReference type="Pfam" id="PF09179"/>
    </source>
</evidence>
<dbReference type="GO" id="GO:0008033">
    <property type="term" value="P:tRNA processing"/>
    <property type="evidence" value="ECO:0007669"/>
    <property type="project" value="UniProtKB-KW"/>
</dbReference>
<dbReference type="Gene3D" id="1.20.59.20">
    <property type="match status" value="1"/>
</dbReference>
<keyword evidence="3" id="KW-0436">Ligase</keyword>
<dbReference type="CDD" id="cd01992">
    <property type="entry name" value="TilS_N"/>
    <property type="match status" value="1"/>
</dbReference>
<gene>
    <name evidence="10" type="ORF">UFOPK1440_00506</name>
    <name evidence="11" type="ORF">UFOPK1946_01092</name>
</gene>
<evidence type="ECO:0000256" key="5">
    <source>
        <dbReference type="ARBA" id="ARBA00022741"/>
    </source>
</evidence>
<dbReference type="Gene3D" id="3.40.50.620">
    <property type="entry name" value="HUPs"/>
    <property type="match status" value="1"/>
</dbReference>
<dbReference type="GO" id="GO:0005524">
    <property type="term" value="F:ATP binding"/>
    <property type="evidence" value="ECO:0007669"/>
    <property type="project" value="UniProtKB-KW"/>
</dbReference>